<dbReference type="InterPro" id="IPR013517">
    <property type="entry name" value="FG-GAP"/>
</dbReference>
<evidence type="ECO:0000313" key="3">
    <source>
        <dbReference type="EMBL" id="SDD31969.1"/>
    </source>
</evidence>
<organism evidence="3 4">
    <name type="scientific">Algoriphagus faecimaris</name>
    <dbReference type="NCBI Taxonomy" id="686796"/>
    <lineage>
        <taxon>Bacteria</taxon>
        <taxon>Pseudomonadati</taxon>
        <taxon>Bacteroidota</taxon>
        <taxon>Cytophagia</taxon>
        <taxon>Cytophagales</taxon>
        <taxon>Cyclobacteriaceae</taxon>
        <taxon>Algoriphagus</taxon>
    </lineage>
</organism>
<dbReference type="PANTHER" id="PTHR16026">
    <property type="entry name" value="CARTILAGE ACIDIC PROTEIN 1"/>
    <property type="match status" value="1"/>
</dbReference>
<dbReference type="Proteomes" id="UP000199060">
    <property type="component" value="Unassembled WGS sequence"/>
</dbReference>
<accession>A0A1G6TSG9</accession>
<dbReference type="Pfam" id="PF07593">
    <property type="entry name" value="UnbV_ASPIC"/>
    <property type="match status" value="1"/>
</dbReference>
<dbReference type="OrthoDB" id="9816120at2"/>
<feature type="domain" description="ASPIC/UnbV" evidence="2">
    <location>
        <begin position="530"/>
        <end position="595"/>
    </location>
</feature>
<reference evidence="4" key="1">
    <citation type="submission" date="2016-10" db="EMBL/GenBank/DDBJ databases">
        <authorList>
            <person name="Varghese N."/>
            <person name="Submissions S."/>
        </authorList>
    </citation>
    <scope>NUCLEOTIDE SEQUENCE [LARGE SCALE GENOMIC DNA]</scope>
    <source>
        <strain evidence="4">DSM 23095</strain>
    </source>
</reference>
<dbReference type="Pfam" id="PF13517">
    <property type="entry name" value="FG-GAP_3"/>
    <property type="match status" value="4"/>
</dbReference>
<dbReference type="InterPro" id="IPR028994">
    <property type="entry name" value="Integrin_alpha_N"/>
</dbReference>
<protein>
    <submittedName>
        <fullName evidence="3">Repeat domain-containing protein</fullName>
    </submittedName>
</protein>
<evidence type="ECO:0000256" key="1">
    <source>
        <dbReference type="ARBA" id="ARBA00022729"/>
    </source>
</evidence>
<evidence type="ECO:0000313" key="4">
    <source>
        <dbReference type="Proteomes" id="UP000199060"/>
    </source>
</evidence>
<dbReference type="STRING" id="686796.SAMN04488104_10243"/>
<proteinExistence type="predicted"/>
<sequence>MFVFRENQQNKSKSFLLIGFLLLLPINLSYSQTQTAYEANFVRVKAKKAGLTFKNQLTEDSENNILRYEYFYNGGGVSIGDLDNDGLDDIFLTGNMTPNHVYKNLGNLKFENRTKSSGMQGKDTWTTGVSMADVNGDGLLDIYVCYSGKGPVENRKNELWINEGNFTFTEQAEKYGIADASNSTQGLFFDYDQDGDLDLFLLNHHIQVINELEFDEAKSIRHPFAGDKLYRNDNGQFVDISAEAGIKGSALGFGLAVIASDINQDGWLDILVTNDYIEPDYVYINQQDGTFSDQMEDYFEHISHFSMGADIADINNDGLVDVFTLDMLPEDNKRQKLLYGPENYEQYALMIRKGFYHQNMRNMLHLNHGDGNFSEIGQLSGISNTDWSWSALFFDATNSGDKDLFVTNGYYRDYTNRDFLKYKGDYYFKQAVAKQKADTLHLVTSMSSTPIPNYFFENQGNLKFKDRSETWGFDQEGFSSGAAYSDLDNDGDLDLVVNHLNDFVGVYENQGEKGNWIQIKLSGKGKNPWAVGSQVKVFSEGKVQLQELQAVRGFQSSSSYTLHFGLGTSTQVDSIQVLWPDQRLTSHKNLKINNSIELSYSGELAENKANAQHEALFKKVKSTPTISSKESGFNDFKRQPLMITMPSAIAPTLAQGDLNQDGIPEIFIGGTKGQAPQLFSFDGTAWTPYPGFFSSDEFTDAVAIFEDFNGDGFLDLFIGSGGYHDYLRSDESLQDRLYLNDGKGKLNRFREFPSYTISTGTAVSLDINGDGAMDLFVGGRIIPGRYPQIPESKILINDGKGMFSDESKRYLPNDGKLGMITAALSQDLNDDGYADLLLAGEFMSLMALVNQSGTSFKDQSHLYFKDSLTGWWSSMTQADLDGDGDLDLIVGNFGENSQFKVSPPHPIRLYAKDFDQNGSIDPILECFIEDDFYPFASRDELLDQMVSMRSKFTDYESYSEAKITDLFAPEDLESAQLLEANTLSSYFFENTSNGFVAHTLPPLAQSFPIYASHIIENLGKGQPAILLGGNNRRSRIRIGNMDAGLGLMMIAGENNNFKPLSPSDSGMKIKGDIKSFLEISIGENKFILVGVHGQEIELYQYVEK</sequence>
<dbReference type="InterPro" id="IPR027039">
    <property type="entry name" value="Crtac1"/>
</dbReference>
<dbReference type="InterPro" id="IPR011519">
    <property type="entry name" value="UnbV_ASPIC"/>
</dbReference>
<dbReference type="AlphaFoldDB" id="A0A1G6TSG9"/>
<gene>
    <name evidence="3" type="ORF">SAMN04488104_10243</name>
</gene>
<evidence type="ECO:0000259" key="2">
    <source>
        <dbReference type="Pfam" id="PF07593"/>
    </source>
</evidence>
<keyword evidence="4" id="KW-1185">Reference proteome</keyword>
<dbReference type="SUPFAM" id="SSF69318">
    <property type="entry name" value="Integrin alpha N-terminal domain"/>
    <property type="match status" value="2"/>
</dbReference>
<dbReference type="EMBL" id="FNAC01000024">
    <property type="protein sequence ID" value="SDD31969.1"/>
    <property type="molecule type" value="Genomic_DNA"/>
</dbReference>
<dbReference type="Gene3D" id="2.130.10.130">
    <property type="entry name" value="Integrin alpha, N-terminal"/>
    <property type="match status" value="4"/>
</dbReference>
<name>A0A1G6TSG9_9BACT</name>
<dbReference type="PANTHER" id="PTHR16026:SF0">
    <property type="entry name" value="CARTILAGE ACIDIC PROTEIN 1"/>
    <property type="match status" value="1"/>
</dbReference>
<keyword evidence="1" id="KW-0732">Signal</keyword>
<dbReference type="RefSeq" id="WP_087939917.1">
    <property type="nucleotide sequence ID" value="NZ_FNAC01000024.1"/>
</dbReference>